<evidence type="ECO:0000313" key="2">
    <source>
        <dbReference type="RefSeq" id="XP_051858253.1"/>
    </source>
</evidence>
<name>A0A9C6WCU8_DROAB</name>
<dbReference type="OrthoDB" id="41532at2759"/>
<dbReference type="GeneID" id="117563764"/>
<keyword evidence="1" id="KW-1185">Reference proteome</keyword>
<proteinExistence type="predicted"/>
<gene>
    <name evidence="2" type="primary">LOC117563764</name>
</gene>
<sequence>MTKDDLRIIENSIYDDEPLQLALVGNSKAQMQQSLIEILDKFHNSMVEQGTSLVAINEKDGERIVGFILAGCETSDYLQEYYAQISALNECAFKTVGMFECETKIKVNYFQLYSVSKVIYAAMINVIIAWSSSFYSARQMEGVGMECIYRQPYADYKDAKGQVIFKPPAPHSELRILAFKL</sequence>
<dbReference type="Proteomes" id="UP000515160">
    <property type="component" value="Chromosome 2L"/>
</dbReference>
<reference evidence="2" key="1">
    <citation type="submission" date="2025-08" db="UniProtKB">
        <authorList>
            <consortium name="RefSeq"/>
        </authorList>
    </citation>
    <scope>IDENTIFICATION</scope>
    <source>
        <strain evidence="2">15112-1751.03</strain>
        <tissue evidence="2">Whole Adult</tissue>
    </source>
</reference>
<protein>
    <submittedName>
        <fullName evidence="2">Arylalkylamine N-acetyltransferase-like 2</fullName>
    </submittedName>
</protein>
<dbReference type="Gene3D" id="3.40.630.30">
    <property type="match status" value="2"/>
</dbReference>
<dbReference type="AlphaFoldDB" id="A0A9C6WCU8"/>
<dbReference type="RefSeq" id="XP_051858253.1">
    <property type="nucleotide sequence ID" value="XM_052002293.1"/>
</dbReference>
<evidence type="ECO:0000313" key="1">
    <source>
        <dbReference type="Proteomes" id="UP000515160"/>
    </source>
</evidence>
<organism evidence="1 2">
    <name type="scientific">Drosophila albomicans</name>
    <name type="common">Fruit fly</name>
    <dbReference type="NCBI Taxonomy" id="7291"/>
    <lineage>
        <taxon>Eukaryota</taxon>
        <taxon>Metazoa</taxon>
        <taxon>Ecdysozoa</taxon>
        <taxon>Arthropoda</taxon>
        <taxon>Hexapoda</taxon>
        <taxon>Insecta</taxon>
        <taxon>Pterygota</taxon>
        <taxon>Neoptera</taxon>
        <taxon>Endopterygota</taxon>
        <taxon>Diptera</taxon>
        <taxon>Brachycera</taxon>
        <taxon>Muscomorpha</taxon>
        <taxon>Ephydroidea</taxon>
        <taxon>Drosophilidae</taxon>
        <taxon>Drosophila</taxon>
    </lineage>
</organism>
<accession>A0A9C6WCU8</accession>